<dbReference type="EMBL" id="GBRH01242013">
    <property type="protein sequence ID" value="JAD55882.1"/>
    <property type="molecule type" value="Transcribed_RNA"/>
</dbReference>
<name>A0A0A9SQL0_ARUDO</name>
<reference evidence="1" key="1">
    <citation type="submission" date="2014-09" db="EMBL/GenBank/DDBJ databases">
        <authorList>
            <person name="Magalhaes I.L.F."/>
            <person name="Oliveira U."/>
            <person name="Santos F.R."/>
            <person name="Vidigal T.H.D.A."/>
            <person name="Brescovit A.D."/>
            <person name="Santos A.J."/>
        </authorList>
    </citation>
    <scope>NUCLEOTIDE SEQUENCE</scope>
    <source>
        <tissue evidence="1">Shoot tissue taken approximately 20 cm above the soil surface</tissue>
    </source>
</reference>
<organism evidence="1">
    <name type="scientific">Arundo donax</name>
    <name type="common">Giant reed</name>
    <name type="synonym">Donax arundinaceus</name>
    <dbReference type="NCBI Taxonomy" id="35708"/>
    <lineage>
        <taxon>Eukaryota</taxon>
        <taxon>Viridiplantae</taxon>
        <taxon>Streptophyta</taxon>
        <taxon>Embryophyta</taxon>
        <taxon>Tracheophyta</taxon>
        <taxon>Spermatophyta</taxon>
        <taxon>Magnoliopsida</taxon>
        <taxon>Liliopsida</taxon>
        <taxon>Poales</taxon>
        <taxon>Poaceae</taxon>
        <taxon>PACMAD clade</taxon>
        <taxon>Arundinoideae</taxon>
        <taxon>Arundineae</taxon>
        <taxon>Arundo</taxon>
    </lineage>
</organism>
<evidence type="ECO:0000313" key="1">
    <source>
        <dbReference type="EMBL" id="JAD55882.1"/>
    </source>
</evidence>
<proteinExistence type="predicted"/>
<protein>
    <submittedName>
        <fullName evidence="1">Uncharacterized protein</fullName>
    </submittedName>
</protein>
<accession>A0A0A9SQL0</accession>
<dbReference type="AlphaFoldDB" id="A0A0A9SQL0"/>
<reference evidence="1" key="2">
    <citation type="journal article" date="2015" name="Data Brief">
        <title>Shoot transcriptome of the giant reed, Arundo donax.</title>
        <authorList>
            <person name="Barrero R.A."/>
            <person name="Guerrero F.D."/>
            <person name="Moolhuijzen P."/>
            <person name="Goolsby J.A."/>
            <person name="Tidwell J."/>
            <person name="Bellgard S.E."/>
            <person name="Bellgard M.I."/>
        </authorList>
    </citation>
    <scope>NUCLEOTIDE SEQUENCE</scope>
    <source>
        <tissue evidence="1">Shoot tissue taken approximately 20 cm above the soil surface</tissue>
    </source>
</reference>
<sequence length="25" mass="2823">MRSVRRGTGKEAVLRWQRAGGHGRT</sequence>